<dbReference type="Pfam" id="PF09347">
    <property type="entry name" value="DUF1989"/>
    <property type="match status" value="1"/>
</dbReference>
<dbReference type="PANTHER" id="PTHR31527:SF0">
    <property type="entry name" value="RE64534P"/>
    <property type="match status" value="1"/>
</dbReference>
<dbReference type="OrthoDB" id="504708at2759"/>
<feature type="domain" description="DUF1989" evidence="1">
    <location>
        <begin position="105"/>
        <end position="192"/>
    </location>
</feature>
<gene>
    <name evidence="2" type="ORF">P171DRAFT_424963</name>
</gene>
<protein>
    <recommendedName>
        <fullName evidence="1">DUF1989 domain-containing protein</fullName>
    </recommendedName>
</protein>
<dbReference type="Proteomes" id="UP000799764">
    <property type="component" value="Unassembled WGS sequence"/>
</dbReference>
<keyword evidence="3" id="KW-1185">Reference proteome</keyword>
<name>A0A9P4P7I7_9PLEO</name>
<evidence type="ECO:0000259" key="1">
    <source>
        <dbReference type="Pfam" id="PF09347"/>
    </source>
</evidence>
<organism evidence="2 3">
    <name type="scientific">Karstenula rhodostoma CBS 690.94</name>
    <dbReference type="NCBI Taxonomy" id="1392251"/>
    <lineage>
        <taxon>Eukaryota</taxon>
        <taxon>Fungi</taxon>
        <taxon>Dikarya</taxon>
        <taxon>Ascomycota</taxon>
        <taxon>Pezizomycotina</taxon>
        <taxon>Dothideomycetes</taxon>
        <taxon>Pleosporomycetidae</taxon>
        <taxon>Pleosporales</taxon>
        <taxon>Massarineae</taxon>
        <taxon>Didymosphaeriaceae</taxon>
        <taxon>Karstenula</taxon>
    </lineage>
</organism>
<evidence type="ECO:0000313" key="2">
    <source>
        <dbReference type="EMBL" id="KAF2437969.1"/>
    </source>
</evidence>
<dbReference type="PANTHER" id="PTHR31527">
    <property type="entry name" value="RE64534P"/>
    <property type="match status" value="1"/>
</dbReference>
<comment type="caution">
    <text evidence="2">The sequence shown here is derived from an EMBL/GenBank/DDBJ whole genome shotgun (WGS) entry which is preliminary data.</text>
</comment>
<dbReference type="InterPro" id="IPR018959">
    <property type="entry name" value="DUF1989"/>
</dbReference>
<dbReference type="EMBL" id="MU001514">
    <property type="protein sequence ID" value="KAF2437969.1"/>
    <property type="molecule type" value="Genomic_DNA"/>
</dbReference>
<sequence length="308" mass="34499">MSRRRRWRRSKKLYNPVAKYWADYTTKAPQPVPAGGSIAVPVHKGESIKIINTHGNQVVAIWALAHRNDPTADLFGTARNEAAPIFPNDTVQSASSFPKLANVAAGASREYMSTSHTRSALGRRFPRVSDILVDQKRAPILRLVEDTSPGVHDTLSPACDRWLYARLGIKSHHASCFDNYWDALSRLQTGRNEAETRENNAQKDWVNDKELEVSVNDFCSDSNVFPDPIHLFGNVSMENGPQISGVYSKIKPPVSKAREYVRLEAMRDVVVVLSACPQVDLMINEPDKKPIEVHYEVLPRNNGEQDAE</sequence>
<proteinExistence type="predicted"/>
<reference evidence="2" key="1">
    <citation type="journal article" date="2020" name="Stud. Mycol.">
        <title>101 Dothideomycetes genomes: a test case for predicting lifestyles and emergence of pathogens.</title>
        <authorList>
            <person name="Haridas S."/>
            <person name="Albert R."/>
            <person name="Binder M."/>
            <person name="Bloem J."/>
            <person name="Labutti K."/>
            <person name="Salamov A."/>
            <person name="Andreopoulos B."/>
            <person name="Baker S."/>
            <person name="Barry K."/>
            <person name="Bills G."/>
            <person name="Bluhm B."/>
            <person name="Cannon C."/>
            <person name="Castanera R."/>
            <person name="Culley D."/>
            <person name="Daum C."/>
            <person name="Ezra D."/>
            <person name="Gonzalez J."/>
            <person name="Henrissat B."/>
            <person name="Kuo A."/>
            <person name="Liang C."/>
            <person name="Lipzen A."/>
            <person name="Lutzoni F."/>
            <person name="Magnuson J."/>
            <person name="Mondo S."/>
            <person name="Nolan M."/>
            <person name="Ohm R."/>
            <person name="Pangilinan J."/>
            <person name="Park H.-J."/>
            <person name="Ramirez L."/>
            <person name="Alfaro M."/>
            <person name="Sun H."/>
            <person name="Tritt A."/>
            <person name="Yoshinaga Y."/>
            <person name="Zwiers L.-H."/>
            <person name="Turgeon B."/>
            <person name="Goodwin S."/>
            <person name="Spatafora J."/>
            <person name="Crous P."/>
            <person name="Grigoriev I."/>
        </authorList>
    </citation>
    <scope>NUCLEOTIDE SEQUENCE</scope>
    <source>
        <strain evidence="2">CBS 690.94</strain>
    </source>
</reference>
<dbReference type="AlphaFoldDB" id="A0A9P4P7I7"/>
<accession>A0A9P4P7I7</accession>
<evidence type="ECO:0000313" key="3">
    <source>
        <dbReference type="Proteomes" id="UP000799764"/>
    </source>
</evidence>